<evidence type="ECO:0000259" key="1">
    <source>
        <dbReference type="Pfam" id="PF03765"/>
    </source>
</evidence>
<dbReference type="Gene3D" id="3.40.525.10">
    <property type="entry name" value="CRAL-TRIO lipid binding domain"/>
    <property type="match status" value="1"/>
</dbReference>
<dbReference type="InterPro" id="IPR036273">
    <property type="entry name" value="CRAL/TRIO_N_dom_sf"/>
</dbReference>
<dbReference type="AlphaFoldDB" id="A0A9W9CIV7"/>
<accession>A0A9W9CIV7</accession>
<comment type="caution">
    <text evidence="2">The sequence shown here is derived from an EMBL/GenBank/DDBJ whole genome shotgun (WGS) entry which is preliminary data.</text>
</comment>
<dbReference type="InterPro" id="IPR036865">
    <property type="entry name" value="CRAL-TRIO_dom_sf"/>
</dbReference>
<dbReference type="SUPFAM" id="SSF46938">
    <property type="entry name" value="CRAL/TRIO N-terminal domain"/>
    <property type="match status" value="1"/>
</dbReference>
<reference evidence="2" key="1">
    <citation type="submission" date="2022-10" db="EMBL/GenBank/DDBJ databases">
        <title>Tapping the CABI collections for fungal endophytes: first genome assemblies for Collariella, Neodidymelliopsis, Ascochyta clinopodiicola, Didymella pomorum, Didymosphaeria variabile, Neocosmospora piperis and Neocucurbitaria cava.</title>
        <authorList>
            <person name="Hill R."/>
        </authorList>
    </citation>
    <scope>NUCLEOTIDE SEQUENCE</scope>
    <source>
        <strain evidence="2">IMI 356814</strain>
    </source>
</reference>
<dbReference type="InterPro" id="IPR011074">
    <property type="entry name" value="CRAL/TRIO_N_dom"/>
</dbReference>
<proteinExistence type="predicted"/>
<name>A0A9W9CIV7_9PLEO</name>
<dbReference type="OrthoDB" id="30289at2759"/>
<organism evidence="2 3">
    <name type="scientific">Neocucurbitaria cava</name>
    <dbReference type="NCBI Taxonomy" id="798079"/>
    <lineage>
        <taxon>Eukaryota</taxon>
        <taxon>Fungi</taxon>
        <taxon>Dikarya</taxon>
        <taxon>Ascomycota</taxon>
        <taxon>Pezizomycotina</taxon>
        <taxon>Dothideomycetes</taxon>
        <taxon>Pleosporomycetidae</taxon>
        <taxon>Pleosporales</taxon>
        <taxon>Pleosporineae</taxon>
        <taxon>Cucurbitariaceae</taxon>
        <taxon>Neocucurbitaria</taxon>
    </lineage>
</organism>
<sequence length="89" mass="10240">MLRFLRARRFIAPEAFKQFKDTEDWRKENHLSEIFNTIETEEFEQTRRLVHGPAYSAARLCLTAARSIPSGSVDATSAAFPSFFSKSRP</sequence>
<dbReference type="Proteomes" id="UP001140560">
    <property type="component" value="Unassembled WGS sequence"/>
</dbReference>
<protein>
    <recommendedName>
        <fullName evidence="1">CRAL/TRIO N-terminal domain-containing protein</fullName>
    </recommendedName>
</protein>
<dbReference type="EMBL" id="JAPEUY010000015">
    <property type="protein sequence ID" value="KAJ4365900.1"/>
    <property type="molecule type" value="Genomic_DNA"/>
</dbReference>
<evidence type="ECO:0000313" key="3">
    <source>
        <dbReference type="Proteomes" id="UP001140560"/>
    </source>
</evidence>
<dbReference type="Pfam" id="PF03765">
    <property type="entry name" value="CRAL_TRIO_N"/>
    <property type="match status" value="1"/>
</dbReference>
<feature type="domain" description="CRAL/TRIO N-terminal" evidence="1">
    <location>
        <begin position="1"/>
        <end position="21"/>
    </location>
</feature>
<gene>
    <name evidence="2" type="ORF">N0V83_008522</name>
</gene>
<evidence type="ECO:0000313" key="2">
    <source>
        <dbReference type="EMBL" id="KAJ4365900.1"/>
    </source>
</evidence>
<keyword evidence="3" id="KW-1185">Reference proteome</keyword>